<dbReference type="EMBL" id="JAGKHQ010000008">
    <property type="protein sequence ID" value="KAG7511368.1"/>
    <property type="molecule type" value="Genomic_DNA"/>
</dbReference>
<keyword evidence="3" id="KW-1185">Reference proteome</keyword>
<evidence type="ECO:0000313" key="2">
    <source>
        <dbReference type="EMBL" id="KAG7511368.1"/>
    </source>
</evidence>
<organism evidence="2 3">
    <name type="scientific">Solea senegalensis</name>
    <name type="common">Senegalese sole</name>
    <dbReference type="NCBI Taxonomy" id="28829"/>
    <lineage>
        <taxon>Eukaryota</taxon>
        <taxon>Metazoa</taxon>
        <taxon>Chordata</taxon>
        <taxon>Craniata</taxon>
        <taxon>Vertebrata</taxon>
        <taxon>Euteleostomi</taxon>
        <taxon>Actinopterygii</taxon>
        <taxon>Neopterygii</taxon>
        <taxon>Teleostei</taxon>
        <taxon>Neoteleostei</taxon>
        <taxon>Acanthomorphata</taxon>
        <taxon>Carangaria</taxon>
        <taxon>Pleuronectiformes</taxon>
        <taxon>Pleuronectoidei</taxon>
        <taxon>Soleidae</taxon>
        <taxon>Solea</taxon>
    </lineage>
</organism>
<comment type="caution">
    <text evidence="2">The sequence shown here is derived from an EMBL/GenBank/DDBJ whole genome shotgun (WGS) entry which is preliminary data.</text>
</comment>
<protein>
    <submittedName>
        <fullName evidence="2">Uncharacterized protein</fullName>
    </submittedName>
</protein>
<evidence type="ECO:0000313" key="3">
    <source>
        <dbReference type="Proteomes" id="UP000693946"/>
    </source>
</evidence>
<feature type="region of interest" description="Disordered" evidence="1">
    <location>
        <begin position="1"/>
        <end position="38"/>
    </location>
</feature>
<sequence length="134" mass="14990">MQETKRHSQDEPVDADSEGRGLRIDASNSSSRNTERSGRSFVFSDSVGYFSGTESILPRLVEREELKNIVSFADSEQEMTRTTLPGLQGSPGRHALPISVLVRVKRQRVSQEIQTGKTDSTGTRSYNDKREEQS</sequence>
<evidence type="ECO:0000256" key="1">
    <source>
        <dbReference type="SAM" id="MobiDB-lite"/>
    </source>
</evidence>
<proteinExistence type="predicted"/>
<gene>
    <name evidence="2" type="ORF">JOB18_048048</name>
</gene>
<dbReference type="Proteomes" id="UP000693946">
    <property type="component" value="Linkage Group LG16"/>
</dbReference>
<dbReference type="AlphaFoldDB" id="A0AAV6S0F5"/>
<feature type="compositionally biased region" description="Basic and acidic residues" evidence="1">
    <location>
        <begin position="1"/>
        <end position="10"/>
    </location>
</feature>
<reference evidence="2 3" key="1">
    <citation type="journal article" date="2021" name="Sci. Rep.">
        <title>Chromosome anchoring in Senegalese sole (Solea senegalensis) reveals sex-associated markers and genome rearrangements in flatfish.</title>
        <authorList>
            <person name="Guerrero-Cozar I."/>
            <person name="Gomez-Garrido J."/>
            <person name="Berbel C."/>
            <person name="Martinez-Blanch J.F."/>
            <person name="Alioto T."/>
            <person name="Claros M.G."/>
            <person name="Gagnaire P.A."/>
            <person name="Manchado M."/>
        </authorList>
    </citation>
    <scope>NUCLEOTIDE SEQUENCE [LARGE SCALE GENOMIC DNA]</scope>
    <source>
        <strain evidence="2">Sse05_10M</strain>
    </source>
</reference>
<accession>A0AAV6S0F5</accession>
<name>A0AAV6S0F5_SOLSE</name>
<feature type="region of interest" description="Disordered" evidence="1">
    <location>
        <begin position="107"/>
        <end position="134"/>
    </location>
</feature>
<feature type="compositionally biased region" description="Polar residues" evidence="1">
    <location>
        <begin position="110"/>
        <end position="125"/>
    </location>
</feature>